<dbReference type="AlphaFoldDB" id="A0A9Q6S0F2"/>
<dbReference type="Proteomes" id="UP001462961">
    <property type="component" value="Unassembled WGS sequence"/>
</dbReference>
<evidence type="ECO:0000313" key="5">
    <source>
        <dbReference type="Proteomes" id="UP000509548"/>
    </source>
</evidence>
<comment type="similarity">
    <text evidence="1">Belongs to the DprA/Smf family.</text>
</comment>
<dbReference type="PANTHER" id="PTHR43022">
    <property type="entry name" value="PROTEIN SMF"/>
    <property type="match status" value="1"/>
</dbReference>
<proteinExistence type="inferred from homology"/>
<dbReference type="GO" id="GO:0009294">
    <property type="term" value="P:DNA-mediated transformation"/>
    <property type="evidence" value="ECO:0007669"/>
    <property type="project" value="InterPro"/>
</dbReference>
<dbReference type="EMBL" id="CP015958">
    <property type="protein sequence ID" value="QLB62246.1"/>
    <property type="molecule type" value="Genomic_DNA"/>
</dbReference>
<sequence>MTSLTTKKLLALSLLKGVGPAALRSSLAVPDFVNSSIEAITSSVPRIGTALKTSAGVWNAALDSAERQVEAAASIGARIISVVDAEYPPLLRMTKDDPVILYVHGRLMPESTHSVAIIGTREPTRHGGIIADRISRFYVEHGWSVVSGLAIGCDTIAHQAALDAGGHTVAVLAHGLHTVSPAQNRRLAEDILSKGGALVSEYPFGRAPSAPQFVKRDRIQAGLAQGVVMIQSDLRGGSLHASRAAMNYGRWLAVPYPTERDISQQEQKIQANLLLADQGSGAISELLQCPTSALERIVIVRGREDYSSLLCEGVSPPDARPFDQGSLL</sequence>
<evidence type="ECO:0000313" key="6">
    <source>
        <dbReference type="Proteomes" id="UP001462961"/>
    </source>
</evidence>
<evidence type="ECO:0000259" key="2">
    <source>
        <dbReference type="Pfam" id="PF02481"/>
    </source>
</evidence>
<gene>
    <name evidence="4" type="ORF">A9O66_07550</name>
    <name evidence="3" type="ORF">VOI32_00805</name>
</gene>
<dbReference type="InterPro" id="IPR003488">
    <property type="entry name" value="DprA"/>
</dbReference>
<reference evidence="3 6" key="3">
    <citation type="submission" date="2024-01" db="EMBL/GenBank/DDBJ databases">
        <title>The diversity of rhizobia nodulating Mimosa spp. in eleven states of Brazil covering several biomes is determined by host plant, location, and edaphic factors.</title>
        <authorList>
            <person name="Rouws L."/>
            <person name="Barauna A."/>
            <person name="Beukes C."/>
            <person name="De Faria S.M."/>
            <person name="Gross E."/>
            <person name="Dos Reis Junior F.B."/>
            <person name="Simon M."/>
            <person name="Maluk M."/>
            <person name="Odee D.W."/>
            <person name="Kenicer G."/>
            <person name="Young J.P.W."/>
            <person name="Reis V.M."/>
            <person name="Zilli J."/>
            <person name="James E.K."/>
        </authorList>
    </citation>
    <scope>NUCLEOTIDE SEQUENCE [LARGE SCALE GENOMIC DNA]</scope>
    <source>
        <strain evidence="3 6">JHI1651</strain>
    </source>
</reference>
<protein>
    <submittedName>
        <fullName evidence="3 4">DNA processing protein DprA</fullName>
    </submittedName>
</protein>
<name>A0A9Q6S0F2_9BURK</name>
<dbReference type="Pfam" id="PF02481">
    <property type="entry name" value="DNA_processg_A"/>
    <property type="match status" value="1"/>
</dbReference>
<reference evidence="4 5" key="1">
    <citation type="journal article" date="2014" name="Genome Announc.">
        <title>Draft Genome Sequence of the Haloacid-Degrading Burkholderia caribensis Strain MBA4.</title>
        <authorList>
            <person name="Pan Y."/>
            <person name="Kong K.F."/>
            <person name="Tsang J.S."/>
        </authorList>
    </citation>
    <scope>NUCLEOTIDE SEQUENCE [LARGE SCALE GENOMIC DNA]</scope>
    <source>
        <strain evidence="4 5">852011</strain>
    </source>
</reference>
<dbReference type="Gene3D" id="3.40.50.450">
    <property type="match status" value="1"/>
</dbReference>
<organism evidence="4 5">
    <name type="scientific">Paraburkholderia caribensis</name>
    <dbReference type="NCBI Taxonomy" id="75105"/>
    <lineage>
        <taxon>Bacteria</taxon>
        <taxon>Pseudomonadati</taxon>
        <taxon>Pseudomonadota</taxon>
        <taxon>Betaproteobacteria</taxon>
        <taxon>Burkholderiales</taxon>
        <taxon>Burkholderiaceae</taxon>
        <taxon>Paraburkholderia</taxon>
    </lineage>
</organism>
<dbReference type="SUPFAM" id="SSF102405">
    <property type="entry name" value="MCP/YpsA-like"/>
    <property type="match status" value="1"/>
</dbReference>
<dbReference type="RefSeq" id="WP_107200727.1">
    <property type="nucleotide sequence ID" value="NZ_CP015958.1"/>
</dbReference>
<evidence type="ECO:0000313" key="3">
    <source>
        <dbReference type="EMBL" id="MEO1752469.1"/>
    </source>
</evidence>
<dbReference type="InterPro" id="IPR057666">
    <property type="entry name" value="DrpA_SLOG"/>
</dbReference>
<keyword evidence="6" id="KW-1185">Reference proteome</keyword>
<evidence type="ECO:0000313" key="4">
    <source>
        <dbReference type="EMBL" id="QLB62246.1"/>
    </source>
</evidence>
<dbReference type="EMBL" id="JAYLVJ010000001">
    <property type="protein sequence ID" value="MEO1752469.1"/>
    <property type="molecule type" value="Genomic_DNA"/>
</dbReference>
<dbReference type="Proteomes" id="UP000509548">
    <property type="component" value="Chromosome 1"/>
</dbReference>
<feature type="domain" description="Smf/DprA SLOG" evidence="2">
    <location>
        <begin position="79"/>
        <end position="263"/>
    </location>
</feature>
<accession>A0A9Q6S0F2</accession>
<dbReference type="PANTHER" id="PTHR43022:SF1">
    <property type="entry name" value="PROTEIN SMF"/>
    <property type="match status" value="1"/>
</dbReference>
<reference evidence="4" key="2">
    <citation type="submission" date="2016-06" db="EMBL/GenBank/DDBJ databases">
        <authorList>
            <person name="Huang P."/>
            <person name="Jiang X."/>
            <person name="Liu X."/>
        </authorList>
    </citation>
    <scope>NUCLEOTIDE SEQUENCE</scope>
    <source>
        <strain evidence="4">852011</strain>
    </source>
</reference>
<evidence type="ECO:0000256" key="1">
    <source>
        <dbReference type="ARBA" id="ARBA00006525"/>
    </source>
</evidence>